<evidence type="ECO:0000256" key="1">
    <source>
        <dbReference type="ARBA" id="ARBA00022729"/>
    </source>
</evidence>
<accession>A0A3C1KQV3</accession>
<feature type="signal peptide" evidence="5">
    <location>
        <begin position="1"/>
        <end position="18"/>
    </location>
</feature>
<dbReference type="AlphaFoldDB" id="A0A3C1KQV3"/>
<dbReference type="Pfam" id="PF09864">
    <property type="entry name" value="MliC"/>
    <property type="match status" value="1"/>
</dbReference>
<dbReference type="InterPro" id="IPR018660">
    <property type="entry name" value="MliC"/>
</dbReference>
<proteinExistence type="predicted"/>
<feature type="domain" description="C-type lysozyme inhibitor" evidence="6">
    <location>
        <begin position="99"/>
        <end position="165"/>
    </location>
</feature>
<name>A0A3C1KQV3_9GAMM</name>
<evidence type="ECO:0000313" key="7">
    <source>
        <dbReference type="EMBL" id="HAN29045.1"/>
    </source>
</evidence>
<evidence type="ECO:0000256" key="4">
    <source>
        <dbReference type="ARBA" id="ARBA00023288"/>
    </source>
</evidence>
<evidence type="ECO:0000259" key="6">
    <source>
        <dbReference type="Pfam" id="PF09864"/>
    </source>
</evidence>
<keyword evidence="4" id="KW-0449">Lipoprotein</keyword>
<reference evidence="7 8" key="1">
    <citation type="journal article" date="2018" name="Nat. Biotechnol.">
        <title>A standardized bacterial taxonomy based on genome phylogeny substantially revises the tree of life.</title>
        <authorList>
            <person name="Parks D.H."/>
            <person name="Chuvochina M."/>
            <person name="Waite D.W."/>
            <person name="Rinke C."/>
            <person name="Skarshewski A."/>
            <person name="Chaumeil P.A."/>
            <person name="Hugenholtz P."/>
        </authorList>
    </citation>
    <scope>NUCLEOTIDE SEQUENCE [LARGE SCALE GENOMIC DNA]</scope>
    <source>
        <strain evidence="7">UBA9158</strain>
    </source>
</reference>
<evidence type="ECO:0000256" key="2">
    <source>
        <dbReference type="ARBA" id="ARBA00023136"/>
    </source>
</evidence>
<keyword evidence="2" id="KW-0472">Membrane</keyword>
<organism evidence="7 8">
    <name type="scientific">Haliea salexigens</name>
    <dbReference type="NCBI Taxonomy" id="287487"/>
    <lineage>
        <taxon>Bacteria</taxon>
        <taxon>Pseudomonadati</taxon>
        <taxon>Pseudomonadota</taxon>
        <taxon>Gammaproteobacteria</taxon>
        <taxon>Cellvibrionales</taxon>
        <taxon>Halieaceae</taxon>
        <taxon>Haliea</taxon>
    </lineage>
</organism>
<dbReference type="PROSITE" id="PS51257">
    <property type="entry name" value="PROKAR_LIPOPROTEIN"/>
    <property type="match status" value="1"/>
</dbReference>
<protein>
    <recommendedName>
        <fullName evidence="6">C-type lysozyme inhibitor domain-containing protein</fullName>
    </recommendedName>
</protein>
<dbReference type="Gene3D" id="2.40.128.200">
    <property type="match status" value="1"/>
</dbReference>
<dbReference type="EMBL" id="DMND01000207">
    <property type="protein sequence ID" value="HAN29045.1"/>
    <property type="molecule type" value="Genomic_DNA"/>
</dbReference>
<gene>
    <name evidence="7" type="ORF">DCP75_15245</name>
</gene>
<dbReference type="InterPro" id="IPR036328">
    <property type="entry name" value="MliC_sf"/>
</dbReference>
<sequence>MYRSAVVLSLLVSVTACAAVEAPSVGPPLCAAGWAQAVETNVGTGDGRGHGPDVGSHEWQSVVEFRLGVRGLTGLPARGSAPWCAYIEALAADTDPVQYVCEDADVATLNVHFLTTEPPTMIARRGDVLSLLTLQRSASGARYQGDDMSFWEHHGEARVTRGADAADVRCQALP</sequence>
<dbReference type="Proteomes" id="UP000259273">
    <property type="component" value="Unassembled WGS sequence"/>
</dbReference>
<evidence type="ECO:0000256" key="5">
    <source>
        <dbReference type="SAM" id="SignalP"/>
    </source>
</evidence>
<evidence type="ECO:0000313" key="8">
    <source>
        <dbReference type="Proteomes" id="UP000259273"/>
    </source>
</evidence>
<comment type="caution">
    <text evidence="7">The sequence shown here is derived from an EMBL/GenBank/DDBJ whole genome shotgun (WGS) entry which is preliminary data.</text>
</comment>
<feature type="chain" id="PRO_5017570765" description="C-type lysozyme inhibitor domain-containing protein" evidence="5">
    <location>
        <begin position="19"/>
        <end position="174"/>
    </location>
</feature>
<keyword evidence="3" id="KW-0564">Palmitate</keyword>
<dbReference type="STRING" id="1121937.GCA_000423125_03111"/>
<keyword evidence="1 5" id="KW-0732">Signal</keyword>
<dbReference type="SUPFAM" id="SSF141488">
    <property type="entry name" value="YdhA-like"/>
    <property type="match status" value="1"/>
</dbReference>
<evidence type="ECO:0000256" key="3">
    <source>
        <dbReference type="ARBA" id="ARBA00023139"/>
    </source>
</evidence>